<gene>
    <name evidence="1" type="ordered locus">Cphamn1_1077</name>
</gene>
<dbReference type="EMBL" id="CP001101">
    <property type="protein sequence ID" value="ACE04016.1"/>
    <property type="molecule type" value="Genomic_DNA"/>
</dbReference>
<dbReference type="STRING" id="331678.Cphamn1_1077"/>
<dbReference type="SUPFAM" id="SSF51735">
    <property type="entry name" value="NAD(P)-binding Rossmann-fold domains"/>
    <property type="match status" value="1"/>
</dbReference>
<dbReference type="Gene3D" id="3.40.50.720">
    <property type="entry name" value="NAD(P)-binding Rossmann-like Domain"/>
    <property type="match status" value="1"/>
</dbReference>
<reference evidence="1" key="1">
    <citation type="submission" date="2008-06" db="EMBL/GenBank/DDBJ databases">
        <title>Complete sequence of Chlorobium phaeobacteroides BS1.</title>
        <authorList>
            <consortium name="US DOE Joint Genome Institute"/>
            <person name="Lucas S."/>
            <person name="Copeland A."/>
            <person name="Lapidus A."/>
            <person name="Glavina del Rio T."/>
            <person name="Dalin E."/>
            <person name="Tice H."/>
            <person name="Bruce D."/>
            <person name="Goodwin L."/>
            <person name="Pitluck S."/>
            <person name="Schmutz J."/>
            <person name="Larimer F."/>
            <person name="Land M."/>
            <person name="Hauser L."/>
            <person name="Kyrpides N."/>
            <person name="Ovchinnikova G."/>
            <person name="Li T."/>
            <person name="Liu Z."/>
            <person name="Zhao F."/>
            <person name="Overmann J."/>
            <person name="Bryant D.A."/>
            <person name="Richardson P."/>
        </authorList>
    </citation>
    <scope>NUCLEOTIDE SEQUENCE [LARGE SCALE GENOMIC DNA]</scope>
    <source>
        <strain evidence="1">BS1</strain>
    </source>
</reference>
<proteinExistence type="predicted"/>
<dbReference type="AlphaFoldDB" id="B3EQI3"/>
<dbReference type="eggNOG" id="COG0702">
    <property type="taxonomic scope" value="Bacteria"/>
</dbReference>
<protein>
    <submittedName>
        <fullName evidence="1">Uncharacterized protein</fullName>
    </submittedName>
</protein>
<dbReference type="KEGG" id="cpb:Cphamn1_1077"/>
<dbReference type="InterPro" id="IPR036291">
    <property type="entry name" value="NAD(P)-bd_dom_sf"/>
</dbReference>
<name>B3EQI3_CHLPB</name>
<organism evidence="1">
    <name type="scientific">Chlorobium phaeobacteroides (strain BS1)</name>
    <dbReference type="NCBI Taxonomy" id="331678"/>
    <lineage>
        <taxon>Bacteria</taxon>
        <taxon>Pseudomonadati</taxon>
        <taxon>Chlorobiota</taxon>
        <taxon>Chlorobiia</taxon>
        <taxon>Chlorobiales</taxon>
        <taxon>Chlorobiaceae</taxon>
        <taxon>Chlorobium/Pelodictyon group</taxon>
        <taxon>Chlorobium</taxon>
    </lineage>
</organism>
<accession>B3EQI3</accession>
<dbReference type="HOGENOM" id="CLU_1774072_0_0_10"/>
<evidence type="ECO:0000313" key="1">
    <source>
        <dbReference type="EMBL" id="ACE04016.1"/>
    </source>
</evidence>
<sequence>MPCTTVIRPTGFFSDMGMFFSMARSGHMFMLGDSENRVNPIHGADLAKFCGDVVEGGEREIGVGGPDTCSFNETVTMAFNALRKNQWISQIPMRVGDAALFLTGFFNKGLAEVMSFAIAVSGMDTVPTATGTRHLGDFYRELASRE</sequence>